<proteinExistence type="predicted"/>
<evidence type="ECO:0000259" key="2">
    <source>
        <dbReference type="Pfam" id="PF00248"/>
    </source>
</evidence>
<evidence type="ECO:0000313" key="4">
    <source>
        <dbReference type="Proteomes" id="UP000198538"/>
    </source>
</evidence>
<dbReference type="AlphaFoldDB" id="A0A1G5JPE9"/>
<dbReference type="RefSeq" id="WP_090922215.1">
    <property type="nucleotide sequence ID" value="NZ_FMVM01000011.1"/>
</dbReference>
<dbReference type="STRING" id="582692.SAMN05720606_111239"/>
<dbReference type="InterPro" id="IPR036812">
    <property type="entry name" value="NAD(P)_OxRdtase_dom_sf"/>
</dbReference>
<dbReference type="Proteomes" id="UP000198538">
    <property type="component" value="Unassembled WGS sequence"/>
</dbReference>
<keyword evidence="4" id="KW-1185">Reference proteome</keyword>
<dbReference type="InterPro" id="IPR050523">
    <property type="entry name" value="AKR_Detox_Biosynth"/>
</dbReference>
<organism evidence="3 4">
    <name type="scientific">Paenibacillus polysaccharolyticus</name>
    <dbReference type="NCBI Taxonomy" id="582692"/>
    <lineage>
        <taxon>Bacteria</taxon>
        <taxon>Bacillati</taxon>
        <taxon>Bacillota</taxon>
        <taxon>Bacilli</taxon>
        <taxon>Bacillales</taxon>
        <taxon>Paenibacillaceae</taxon>
        <taxon>Paenibacillus</taxon>
    </lineage>
</organism>
<dbReference type="GO" id="GO:0005829">
    <property type="term" value="C:cytosol"/>
    <property type="evidence" value="ECO:0007669"/>
    <property type="project" value="UniProtKB-ARBA"/>
</dbReference>
<sequence>MQYSYLGKSGLKVSRICLGTMNFGPATDEKEAFRIMDAALDAGVNFFDTANIYGWGENSGLTEEIIGRWFKQGGGRREKVVLATKVYGSMHDETDGPNNEAGLSAYKIRRHLEGSLQRLQTDHIELYQMHHVDPVITWDELWGAFEHAVYQGKIGYVGSSNFAAWQIALAQSEAKNRHFLGLVSEQHKYSLNCRLPELEVLPAAKALGLGVIPWSPLDGGLLGRNALQKLEGTRSGGIAERIEKHQTQLEDFAALCRDLGEPQDTVALAWVAANPAVTAPIIGPRTLEQFETALKCLDMTLDESTLNRLDEIFPGPGGHAPNAYAW</sequence>
<dbReference type="EMBL" id="FMVM01000011">
    <property type="protein sequence ID" value="SCY90207.1"/>
    <property type="molecule type" value="Genomic_DNA"/>
</dbReference>
<evidence type="ECO:0000256" key="1">
    <source>
        <dbReference type="ARBA" id="ARBA00023002"/>
    </source>
</evidence>
<dbReference type="CDD" id="cd19087">
    <property type="entry name" value="AKR_AKR12A1_B1_C1"/>
    <property type="match status" value="1"/>
</dbReference>
<dbReference type="FunFam" id="3.20.20.100:FF:000004">
    <property type="entry name" value="Oxidoreductase, aldo/keto reductase"/>
    <property type="match status" value="1"/>
</dbReference>
<dbReference type="Gene3D" id="3.20.20.100">
    <property type="entry name" value="NADP-dependent oxidoreductase domain"/>
    <property type="match status" value="1"/>
</dbReference>
<reference evidence="4" key="1">
    <citation type="submission" date="2016-10" db="EMBL/GenBank/DDBJ databases">
        <authorList>
            <person name="Varghese N."/>
            <person name="Submissions S."/>
        </authorList>
    </citation>
    <scope>NUCLEOTIDE SEQUENCE [LARGE SCALE GENOMIC DNA]</scope>
    <source>
        <strain evidence="4">BL9</strain>
    </source>
</reference>
<dbReference type="PANTHER" id="PTHR43364">
    <property type="entry name" value="NADH-SPECIFIC METHYLGLYOXAL REDUCTASE-RELATED"/>
    <property type="match status" value="1"/>
</dbReference>
<gene>
    <name evidence="3" type="ORF">SAMN05720606_111239</name>
</gene>
<dbReference type="SUPFAM" id="SSF51430">
    <property type="entry name" value="NAD(P)-linked oxidoreductase"/>
    <property type="match status" value="1"/>
</dbReference>
<name>A0A1G5JPE9_9BACL</name>
<protein>
    <submittedName>
        <fullName evidence="3">Predicted oxidoreductase</fullName>
    </submittedName>
</protein>
<accession>A0A1G5JPE9</accession>
<dbReference type="InterPro" id="IPR023210">
    <property type="entry name" value="NADP_OxRdtase_dom"/>
</dbReference>
<dbReference type="PANTHER" id="PTHR43364:SF5">
    <property type="entry name" value="REDUCTASE"/>
    <property type="match status" value="1"/>
</dbReference>
<dbReference type="Pfam" id="PF00248">
    <property type="entry name" value="Aldo_ket_red"/>
    <property type="match status" value="1"/>
</dbReference>
<feature type="domain" description="NADP-dependent oxidoreductase" evidence="2">
    <location>
        <begin position="15"/>
        <end position="312"/>
    </location>
</feature>
<keyword evidence="1" id="KW-0560">Oxidoreductase</keyword>
<dbReference type="GO" id="GO:0016491">
    <property type="term" value="F:oxidoreductase activity"/>
    <property type="evidence" value="ECO:0007669"/>
    <property type="project" value="UniProtKB-KW"/>
</dbReference>
<evidence type="ECO:0000313" key="3">
    <source>
        <dbReference type="EMBL" id="SCY90207.1"/>
    </source>
</evidence>